<dbReference type="RefSeq" id="WP_131018613.1">
    <property type="nucleotide sequence ID" value="NZ_SIRE01000041.1"/>
</dbReference>
<feature type="signal peptide" evidence="1">
    <location>
        <begin position="1"/>
        <end position="19"/>
    </location>
</feature>
<dbReference type="PANTHER" id="PTHR43649">
    <property type="entry name" value="ARABINOSE-BINDING PROTEIN-RELATED"/>
    <property type="match status" value="1"/>
</dbReference>
<evidence type="ECO:0000256" key="1">
    <source>
        <dbReference type="SAM" id="SignalP"/>
    </source>
</evidence>
<dbReference type="InterPro" id="IPR050490">
    <property type="entry name" value="Bact_solute-bd_prot1"/>
</dbReference>
<reference evidence="2 3" key="1">
    <citation type="submission" date="2019-02" db="EMBL/GenBank/DDBJ databases">
        <title>Paenibacillus sp. nov., isolated from surface-sterilized tissue of Thalictrum simplex L.</title>
        <authorList>
            <person name="Tuo L."/>
        </authorList>
    </citation>
    <scope>NUCLEOTIDE SEQUENCE [LARGE SCALE GENOMIC DNA]</scope>
    <source>
        <strain evidence="2 3">N2SHLJ1</strain>
    </source>
</reference>
<dbReference type="SUPFAM" id="SSF53850">
    <property type="entry name" value="Periplasmic binding protein-like II"/>
    <property type="match status" value="1"/>
</dbReference>
<gene>
    <name evidence="2" type="ORF">EYB31_37080</name>
</gene>
<dbReference type="AlphaFoldDB" id="A0A4Q9DDC9"/>
<feature type="chain" id="PRO_5038489899" evidence="1">
    <location>
        <begin position="20"/>
        <end position="564"/>
    </location>
</feature>
<dbReference type="Proteomes" id="UP000293142">
    <property type="component" value="Unassembled WGS sequence"/>
</dbReference>
<keyword evidence="1" id="KW-0732">Signal</keyword>
<organism evidence="2 3">
    <name type="scientific">Paenibacillus thalictri</name>
    <dbReference type="NCBI Taxonomy" id="2527873"/>
    <lineage>
        <taxon>Bacteria</taxon>
        <taxon>Bacillati</taxon>
        <taxon>Bacillota</taxon>
        <taxon>Bacilli</taxon>
        <taxon>Bacillales</taxon>
        <taxon>Paenibacillaceae</taxon>
        <taxon>Paenibacillus</taxon>
    </lineage>
</organism>
<dbReference type="Gene3D" id="3.40.190.10">
    <property type="entry name" value="Periplasmic binding protein-like II"/>
    <property type="match status" value="2"/>
</dbReference>
<dbReference type="PROSITE" id="PS51257">
    <property type="entry name" value="PROKAR_LIPOPROTEIN"/>
    <property type="match status" value="1"/>
</dbReference>
<protein>
    <submittedName>
        <fullName evidence="2">Extracellular solute-binding protein</fullName>
    </submittedName>
</protein>
<name>A0A4Q9DDC9_9BACL</name>
<proteinExistence type="predicted"/>
<dbReference type="PANTHER" id="PTHR43649:SF12">
    <property type="entry name" value="DIACETYLCHITOBIOSE BINDING PROTEIN DASA"/>
    <property type="match status" value="1"/>
</dbReference>
<accession>A0A4Q9DDC9</accession>
<evidence type="ECO:0000313" key="2">
    <source>
        <dbReference type="EMBL" id="TBL69106.1"/>
    </source>
</evidence>
<evidence type="ECO:0000313" key="3">
    <source>
        <dbReference type="Proteomes" id="UP000293142"/>
    </source>
</evidence>
<comment type="caution">
    <text evidence="2">The sequence shown here is derived from an EMBL/GenBank/DDBJ whole genome shotgun (WGS) entry which is preliminary data.</text>
</comment>
<dbReference type="EMBL" id="SIRE01000041">
    <property type="protein sequence ID" value="TBL69106.1"/>
    <property type="molecule type" value="Genomic_DNA"/>
</dbReference>
<sequence>MKNRVLKTFVSMVSITLLATSCTSPSNPETKNDSNVPNYLNLETNGISAPIVKGDKIKINVAVSKQPTQGDASQIWIWEYFRKFHNIDAKVDQISNPAEYRNITFASGDLPDLILNMGVTNVDIMNYGAKNGLILQVDKYIDKYMPNLSAIFAKNPEYRKQITAPDGHIYGFGQISDPNDETRNAGYFINSKWLKELGMEKPKTLEEFTDMLRAFKKKYPNSIPFNGGYNAYNPTLPILGAYGWITLDPKGLSPSLRNGQVVFPYGDREVYGEYLKTLNTFYKEDLMSHDFFTLDSKKVSANVAGGIAGTFTTAAWQANPAVFMDWDTPEPLTSKYNSKKLWPGRQGYVNNSFWIISAKTKYPELLCKWADFWFSEKGMALAHYGPPAGSKEFDTYGLTQGWVWNKEKNWLEYPEVNNDPGNKYNGQENGYRQQKIMMGTGVNFGDIRDFFGATASLAGINYKREWTPNSLDFRHYYTMAQSQKPYYTEPYPGNVFFSVDDNQKIVDLQSVINAYVESESAKFITGARPLNDGELNKYFDQLDKLGYQKYLSFYVDYYKKFKSS</sequence>
<keyword evidence="3" id="KW-1185">Reference proteome</keyword>
<dbReference type="OrthoDB" id="2491264at2"/>